<dbReference type="GO" id="GO:0003723">
    <property type="term" value="F:RNA binding"/>
    <property type="evidence" value="ECO:0007669"/>
    <property type="project" value="UniProtKB-UniRule"/>
</dbReference>
<evidence type="ECO:0000313" key="4">
    <source>
        <dbReference type="EMBL" id="KAI8578803.1"/>
    </source>
</evidence>
<accession>A0AAD5E7C9</accession>
<gene>
    <name evidence="4" type="ORF">K450DRAFT_245598</name>
</gene>
<sequence length="390" mass="43156">MQEATNEAPIAADRPTESSCNSPSATTMKAYVGELDSNMGKSDLLPALNHLGKVSSFRISRDAITGASLGYGFVEYDPSHSVRPLREISINGKLVRVMWSLRQTQIVDEKEAVIYLANLDKSIGEKALRDTFSAFGSVTSCTLLSGCKSSGTAAITFDTHEAAKKAVKIINECLWNGEQIVASFERIEEHELPVTQIGKATVNENLNSRSDHHQEQTILPPEASSNASSWPDMATNRSKGSNIVNNVRKDGILDTSQNPDHECDGQKPKESSTADKDTGVHQTGDTFHRVSNHKTDTSEGKRELYIRNIDATLDERTIKKEFEVFVKVEQVRIVKQRKHDSPKTYGFVTVKSLQDANKLISEMSGKSLRSKTLHISFAHSNYQTDQSRNQ</sequence>
<feature type="domain" description="RRM" evidence="3">
    <location>
        <begin position="112"/>
        <end position="187"/>
    </location>
</feature>
<dbReference type="CDD" id="cd00590">
    <property type="entry name" value="RRM_SF"/>
    <property type="match status" value="1"/>
</dbReference>
<dbReference type="Pfam" id="PF00076">
    <property type="entry name" value="RRM_1"/>
    <property type="match status" value="3"/>
</dbReference>
<organism evidence="4 5">
    <name type="scientific">Umbelopsis ramanniana AG</name>
    <dbReference type="NCBI Taxonomy" id="1314678"/>
    <lineage>
        <taxon>Eukaryota</taxon>
        <taxon>Fungi</taxon>
        <taxon>Fungi incertae sedis</taxon>
        <taxon>Mucoromycota</taxon>
        <taxon>Mucoromycotina</taxon>
        <taxon>Umbelopsidomycetes</taxon>
        <taxon>Umbelopsidales</taxon>
        <taxon>Umbelopsidaceae</taxon>
        <taxon>Umbelopsis</taxon>
    </lineage>
</organism>
<comment type="caution">
    <text evidence="4">The sequence shown here is derived from an EMBL/GenBank/DDBJ whole genome shotgun (WGS) entry which is preliminary data.</text>
</comment>
<feature type="region of interest" description="Disordered" evidence="2">
    <location>
        <begin position="1"/>
        <end position="24"/>
    </location>
</feature>
<dbReference type="GeneID" id="75915124"/>
<dbReference type="PANTHER" id="PTHR15241:SF304">
    <property type="entry name" value="RRM DOMAIN-CONTAINING PROTEIN"/>
    <property type="match status" value="1"/>
</dbReference>
<name>A0AAD5E7C9_UMBRA</name>
<dbReference type="Gene3D" id="3.30.70.330">
    <property type="match status" value="3"/>
</dbReference>
<dbReference type="PANTHER" id="PTHR15241">
    <property type="entry name" value="TRANSFORMER-2-RELATED"/>
    <property type="match status" value="1"/>
</dbReference>
<dbReference type="InterPro" id="IPR035979">
    <property type="entry name" value="RBD_domain_sf"/>
</dbReference>
<feature type="compositionally biased region" description="Basic and acidic residues" evidence="2">
    <location>
        <begin position="259"/>
        <end position="279"/>
    </location>
</feature>
<evidence type="ECO:0000256" key="2">
    <source>
        <dbReference type="SAM" id="MobiDB-lite"/>
    </source>
</evidence>
<dbReference type="RefSeq" id="XP_051443807.1">
    <property type="nucleotide sequence ID" value="XM_051589779.1"/>
</dbReference>
<protein>
    <recommendedName>
        <fullName evidence="3">RRM domain-containing protein</fullName>
    </recommendedName>
</protein>
<keyword evidence="5" id="KW-1185">Reference proteome</keyword>
<reference evidence="4" key="1">
    <citation type="submission" date="2021-06" db="EMBL/GenBank/DDBJ databases">
        <authorList>
            <consortium name="DOE Joint Genome Institute"/>
            <person name="Mondo S.J."/>
            <person name="Amses K.R."/>
            <person name="Simmons D.R."/>
            <person name="Longcore J.E."/>
            <person name="Seto K."/>
            <person name="Alves G.H."/>
            <person name="Bonds A.E."/>
            <person name="Quandt C.A."/>
            <person name="Davis W.J."/>
            <person name="Chang Y."/>
            <person name="Letcher P.M."/>
            <person name="Powell M.J."/>
            <person name="Kuo A."/>
            <person name="Labutti K."/>
            <person name="Pangilinan J."/>
            <person name="Andreopoulos W."/>
            <person name="Tritt A."/>
            <person name="Riley R."/>
            <person name="Hundley H."/>
            <person name="Johnson J."/>
            <person name="Lipzen A."/>
            <person name="Barry K."/>
            <person name="Berbee M.L."/>
            <person name="Buchler N.E."/>
            <person name="Grigoriev I.V."/>
            <person name="Spatafora J.W."/>
            <person name="Stajich J.E."/>
            <person name="James T.Y."/>
        </authorList>
    </citation>
    <scope>NUCLEOTIDE SEQUENCE</scope>
    <source>
        <strain evidence="4">AG</strain>
    </source>
</reference>
<proteinExistence type="predicted"/>
<evidence type="ECO:0000313" key="5">
    <source>
        <dbReference type="Proteomes" id="UP001206595"/>
    </source>
</evidence>
<keyword evidence="1" id="KW-0694">RNA-binding</keyword>
<evidence type="ECO:0000259" key="3">
    <source>
        <dbReference type="PROSITE" id="PS50102"/>
    </source>
</evidence>
<dbReference type="EMBL" id="MU620926">
    <property type="protein sequence ID" value="KAI8578803.1"/>
    <property type="molecule type" value="Genomic_DNA"/>
</dbReference>
<reference evidence="4" key="2">
    <citation type="journal article" date="2022" name="Proc. Natl. Acad. Sci. U.S.A.">
        <title>Diploid-dominant life cycles characterize the early evolution of Fungi.</title>
        <authorList>
            <person name="Amses K.R."/>
            <person name="Simmons D.R."/>
            <person name="Longcore J.E."/>
            <person name="Mondo S.J."/>
            <person name="Seto K."/>
            <person name="Jeronimo G.H."/>
            <person name="Bonds A.E."/>
            <person name="Quandt C.A."/>
            <person name="Davis W.J."/>
            <person name="Chang Y."/>
            <person name="Federici B.A."/>
            <person name="Kuo A."/>
            <person name="LaButti K."/>
            <person name="Pangilinan J."/>
            <person name="Andreopoulos W."/>
            <person name="Tritt A."/>
            <person name="Riley R."/>
            <person name="Hundley H."/>
            <person name="Johnson J."/>
            <person name="Lipzen A."/>
            <person name="Barry K."/>
            <person name="Lang B.F."/>
            <person name="Cuomo C.A."/>
            <person name="Buchler N.E."/>
            <person name="Grigoriev I.V."/>
            <person name="Spatafora J.W."/>
            <person name="Stajich J.E."/>
            <person name="James T.Y."/>
        </authorList>
    </citation>
    <scope>NUCLEOTIDE SEQUENCE</scope>
    <source>
        <strain evidence="4">AG</strain>
    </source>
</reference>
<dbReference type="InterPro" id="IPR000504">
    <property type="entry name" value="RRM_dom"/>
</dbReference>
<dbReference type="SMART" id="SM00360">
    <property type="entry name" value="RRM"/>
    <property type="match status" value="3"/>
</dbReference>
<dbReference type="InterPro" id="IPR012677">
    <property type="entry name" value="Nucleotide-bd_a/b_plait_sf"/>
</dbReference>
<feature type="compositionally biased region" description="Polar residues" evidence="2">
    <location>
        <begin position="223"/>
        <end position="245"/>
    </location>
</feature>
<feature type="region of interest" description="Disordered" evidence="2">
    <location>
        <begin position="209"/>
        <end position="299"/>
    </location>
</feature>
<feature type="domain" description="RRM" evidence="3">
    <location>
        <begin position="302"/>
        <end position="380"/>
    </location>
</feature>
<dbReference type="Proteomes" id="UP001206595">
    <property type="component" value="Unassembled WGS sequence"/>
</dbReference>
<feature type="domain" description="RRM" evidence="3">
    <location>
        <begin position="28"/>
        <end position="102"/>
    </location>
</feature>
<dbReference type="AlphaFoldDB" id="A0AAD5E7C9"/>
<dbReference type="SUPFAM" id="SSF54928">
    <property type="entry name" value="RNA-binding domain, RBD"/>
    <property type="match status" value="2"/>
</dbReference>
<dbReference type="PROSITE" id="PS50102">
    <property type="entry name" value="RRM"/>
    <property type="match status" value="3"/>
</dbReference>
<evidence type="ECO:0000256" key="1">
    <source>
        <dbReference type="PROSITE-ProRule" id="PRU00176"/>
    </source>
</evidence>